<reference evidence="3" key="1">
    <citation type="submission" date="2022-07" db="EMBL/GenBank/DDBJ databases">
        <title>Fungi with potential for degradation of polypropylene.</title>
        <authorList>
            <person name="Gostincar C."/>
        </authorList>
    </citation>
    <scope>NUCLEOTIDE SEQUENCE</scope>
    <source>
        <strain evidence="3">EXF-13308</strain>
    </source>
</reference>
<dbReference type="GO" id="GO:0005524">
    <property type="term" value="F:ATP binding"/>
    <property type="evidence" value="ECO:0007669"/>
    <property type="project" value="InterPro"/>
</dbReference>
<evidence type="ECO:0000313" key="3">
    <source>
        <dbReference type="EMBL" id="KAJ9141831.1"/>
    </source>
</evidence>
<dbReference type="AlphaFoldDB" id="A0AA38RB93"/>
<name>A0AA38RB93_9PEZI</name>
<feature type="domain" description="Protein kinase" evidence="2">
    <location>
        <begin position="111"/>
        <end position="479"/>
    </location>
</feature>
<dbReference type="PANTHER" id="PTHR44305:SF24">
    <property type="entry name" value="TYROSINE-PROTEIN KINASE C03B1.5-RELATED"/>
    <property type="match status" value="1"/>
</dbReference>
<dbReference type="SMART" id="SM00220">
    <property type="entry name" value="S_TKc"/>
    <property type="match status" value="1"/>
</dbReference>
<feature type="compositionally biased region" description="Low complexity" evidence="1">
    <location>
        <begin position="570"/>
        <end position="579"/>
    </location>
</feature>
<evidence type="ECO:0000259" key="2">
    <source>
        <dbReference type="PROSITE" id="PS50011"/>
    </source>
</evidence>
<keyword evidence="3" id="KW-0808">Transferase</keyword>
<dbReference type="PANTHER" id="PTHR44305">
    <property type="entry name" value="SI:DKEY-192D15.2-RELATED"/>
    <property type="match status" value="1"/>
</dbReference>
<proteinExistence type="predicted"/>
<dbReference type="InterPro" id="IPR011009">
    <property type="entry name" value="Kinase-like_dom_sf"/>
</dbReference>
<accession>A0AA38RB93</accession>
<gene>
    <name evidence="3" type="ORF">NKR23_g7647</name>
</gene>
<dbReference type="Proteomes" id="UP001174694">
    <property type="component" value="Unassembled WGS sequence"/>
</dbReference>
<keyword evidence="3" id="KW-0418">Kinase</keyword>
<keyword evidence="4" id="KW-1185">Reference proteome</keyword>
<dbReference type="EMBL" id="JANBVO010000024">
    <property type="protein sequence ID" value="KAJ9141831.1"/>
    <property type="molecule type" value="Genomic_DNA"/>
</dbReference>
<protein>
    <submittedName>
        <fullName evidence="3">Protein kinase</fullName>
    </submittedName>
</protein>
<evidence type="ECO:0000313" key="4">
    <source>
        <dbReference type="Proteomes" id="UP001174694"/>
    </source>
</evidence>
<evidence type="ECO:0000256" key="1">
    <source>
        <dbReference type="SAM" id="MobiDB-lite"/>
    </source>
</evidence>
<organism evidence="3 4">
    <name type="scientific">Pleurostoma richardsiae</name>
    <dbReference type="NCBI Taxonomy" id="41990"/>
    <lineage>
        <taxon>Eukaryota</taxon>
        <taxon>Fungi</taxon>
        <taxon>Dikarya</taxon>
        <taxon>Ascomycota</taxon>
        <taxon>Pezizomycotina</taxon>
        <taxon>Sordariomycetes</taxon>
        <taxon>Sordariomycetidae</taxon>
        <taxon>Calosphaeriales</taxon>
        <taxon>Pleurostomataceae</taxon>
        <taxon>Pleurostoma</taxon>
    </lineage>
</organism>
<feature type="region of interest" description="Disordered" evidence="1">
    <location>
        <begin position="524"/>
        <end position="605"/>
    </location>
</feature>
<dbReference type="GO" id="GO:0004672">
    <property type="term" value="F:protein kinase activity"/>
    <property type="evidence" value="ECO:0007669"/>
    <property type="project" value="InterPro"/>
</dbReference>
<dbReference type="PROSITE" id="PS50011">
    <property type="entry name" value="PROTEIN_KINASE_DOM"/>
    <property type="match status" value="1"/>
</dbReference>
<dbReference type="InterPro" id="IPR000719">
    <property type="entry name" value="Prot_kinase_dom"/>
</dbReference>
<dbReference type="InterPro" id="IPR053083">
    <property type="entry name" value="TF_kinase-domain_protein"/>
</dbReference>
<sequence length="605" mass="67234">MWWDAERIERTVTRQFVCSHLLPEEIERLDRPLAFGGGLTDGTYWEWIDEKAKRVFLILVDLGIPDQIFGVIDDSWDDDDLPIALDQVERLALTANKDEKTEKKFYYRQFHYLLKSLDKGEHVVYQEAEIVPLDVVDKRPGLTSSHAIDKVELPNLPGQVLCRRRIPLGAGPGCLSREDLMYEIDSIRNVQNEHLVSYWASYTHQGYGYVLFTPASDFSFKSFLATTPSSVKNLDKKVRRGLVMNWIHCLVDTLCFLHNRGLSHGNIRPSTVLFTNSNHIFFSDFTRLNPEIITSRASSFDKEAYDYAAPEQWFRPTTSSGLVHRKATLTSMSASPDITTFSISRGGPEYAPQSPQAMMHAPNPQLNPQAADIFSLGCIILELLGYLLKRQTRSFASHRAAKHKTPGRGGAVLDSSFHRNLSQVESWMTGLAKDAAKKRDDQVFRGVAPMLHVVERMLALHPGERPSAHDVQTRMYQILTDSAGITEPHCVHQYGGWDFGIGSLKLGGPAAGADTTAETMSIATKRSSGGRSLGDLGRRPGSIGSGMASRTSSVHHHYSYGGGSSSREAPQSPQSPQSPGGLQAVQNPRGRDKARPWQAPVYSGN</sequence>
<comment type="caution">
    <text evidence="3">The sequence shown here is derived from an EMBL/GenBank/DDBJ whole genome shotgun (WGS) entry which is preliminary data.</text>
</comment>
<dbReference type="Gene3D" id="1.10.510.10">
    <property type="entry name" value="Transferase(Phosphotransferase) domain 1"/>
    <property type="match status" value="1"/>
</dbReference>
<dbReference type="SUPFAM" id="SSF56112">
    <property type="entry name" value="Protein kinase-like (PK-like)"/>
    <property type="match status" value="1"/>
</dbReference>
<feature type="compositionally biased region" description="Low complexity" evidence="1">
    <location>
        <begin position="526"/>
        <end position="542"/>
    </location>
</feature>